<evidence type="ECO:0000313" key="1">
    <source>
        <dbReference type="EMBL" id="OCK88072.1"/>
    </source>
</evidence>
<name>A0ACC8EPC2_9PEZI</name>
<sequence>MARGGIFHDARVIVLVQRFHGAVIHGEWLYTCPQSLAFEDLHNHNNQPLTRYGNYAYTTQLNTIYIAQNYVKHAKTRYPPHTTTLKPPTQTPLPTNPNRPRLLPRNQPIVSPPSAPHTTTHEHPRAPSDPSDLRSQIPQIPDPEPKGPQVPQPPHDLRPRPHPRPHHPLPHSPRAAPPPCGTVPVRFRAPASAAAGHDVVLSADCPGSPLSGVCAAGRRRDGGRRLRSGEERAAGGGGEGGAVQGSSMGWRCKDPGVSSYFGPIARANWALGRVRGEVVQEVQEEVVAAPAAREVDGVKEPAMAGRPGQCLEEPVPGVDAVVGATVARERGGMKGLRIWLDGRGTGGDAVKKGSRTTRGAAAVLYTSSLGLLVTAQ</sequence>
<accession>A0ACC8EPC2</accession>
<proteinExistence type="predicted"/>
<evidence type="ECO:0000313" key="2">
    <source>
        <dbReference type="Proteomes" id="UP000250078"/>
    </source>
</evidence>
<protein>
    <submittedName>
        <fullName evidence="1">Uncharacterized protein</fullName>
    </submittedName>
</protein>
<dbReference type="Proteomes" id="UP000250078">
    <property type="component" value="Unassembled WGS sequence"/>
</dbReference>
<reference evidence="1 2" key="1">
    <citation type="journal article" date="2016" name="Nat. Commun.">
        <title>Ectomycorrhizal ecology is imprinted in the genome of the dominant symbiotic fungus Cenococcum geophilum.</title>
        <authorList>
            <consortium name="DOE Joint Genome Institute"/>
            <person name="Peter M."/>
            <person name="Kohler A."/>
            <person name="Ohm R.A."/>
            <person name="Kuo A."/>
            <person name="Krutzmann J."/>
            <person name="Morin E."/>
            <person name="Arend M."/>
            <person name="Barry K.W."/>
            <person name="Binder M."/>
            <person name="Choi C."/>
            <person name="Clum A."/>
            <person name="Copeland A."/>
            <person name="Grisel N."/>
            <person name="Haridas S."/>
            <person name="Kipfer T."/>
            <person name="LaButti K."/>
            <person name="Lindquist E."/>
            <person name="Lipzen A."/>
            <person name="Maire R."/>
            <person name="Meier B."/>
            <person name="Mihaltcheva S."/>
            <person name="Molinier V."/>
            <person name="Murat C."/>
            <person name="Poggeler S."/>
            <person name="Quandt C.A."/>
            <person name="Sperisen C."/>
            <person name="Tritt A."/>
            <person name="Tisserant E."/>
            <person name="Crous P.W."/>
            <person name="Henrissat B."/>
            <person name="Nehls U."/>
            <person name="Egli S."/>
            <person name="Spatafora J.W."/>
            <person name="Grigoriev I.V."/>
            <person name="Martin F.M."/>
        </authorList>
    </citation>
    <scope>NUCLEOTIDE SEQUENCE [LARGE SCALE GENOMIC DNA]</scope>
    <source>
        <strain evidence="1 2">1.58</strain>
    </source>
</reference>
<organism evidence="1 2">
    <name type="scientific">Cenococcum geophilum 1.58</name>
    <dbReference type="NCBI Taxonomy" id="794803"/>
    <lineage>
        <taxon>Eukaryota</taxon>
        <taxon>Fungi</taxon>
        <taxon>Dikarya</taxon>
        <taxon>Ascomycota</taxon>
        <taxon>Pezizomycotina</taxon>
        <taxon>Dothideomycetes</taxon>
        <taxon>Pleosporomycetidae</taxon>
        <taxon>Gloniales</taxon>
        <taxon>Gloniaceae</taxon>
        <taxon>Cenococcum</taxon>
    </lineage>
</organism>
<dbReference type="EMBL" id="KV748249">
    <property type="protein sequence ID" value="OCK88072.1"/>
    <property type="molecule type" value="Genomic_DNA"/>
</dbReference>
<gene>
    <name evidence="1" type="ORF">K441DRAFT_682097</name>
</gene>
<keyword evidence="2" id="KW-1185">Reference proteome</keyword>